<gene>
    <name evidence="2" type="ORF">D0T11_04615</name>
</gene>
<feature type="transmembrane region" description="Helical" evidence="1">
    <location>
        <begin position="12"/>
        <end position="37"/>
    </location>
</feature>
<evidence type="ECO:0000313" key="3">
    <source>
        <dbReference type="Proteomes" id="UP000284250"/>
    </source>
</evidence>
<dbReference type="AlphaFoldDB" id="A0A418R6S1"/>
<protein>
    <submittedName>
        <fullName evidence="2">Uncharacterized protein</fullName>
    </submittedName>
</protein>
<keyword evidence="1" id="KW-0812">Transmembrane</keyword>
<keyword evidence="3" id="KW-1185">Reference proteome</keyword>
<organism evidence="2 3">
    <name type="scientific">Hymenobacter rubripertinctus</name>
    <dbReference type="NCBI Taxonomy" id="2029981"/>
    <lineage>
        <taxon>Bacteria</taxon>
        <taxon>Pseudomonadati</taxon>
        <taxon>Bacteroidota</taxon>
        <taxon>Cytophagia</taxon>
        <taxon>Cytophagales</taxon>
        <taxon>Hymenobacteraceae</taxon>
        <taxon>Hymenobacter</taxon>
    </lineage>
</organism>
<comment type="caution">
    <text evidence="2">The sequence shown here is derived from an EMBL/GenBank/DDBJ whole genome shotgun (WGS) entry which is preliminary data.</text>
</comment>
<evidence type="ECO:0000256" key="1">
    <source>
        <dbReference type="SAM" id="Phobius"/>
    </source>
</evidence>
<reference evidence="2 3" key="1">
    <citation type="submission" date="2019-01" db="EMBL/GenBank/DDBJ databases">
        <title>Hymenobacter humicola sp. nov., isolated from soils in Antarctica.</title>
        <authorList>
            <person name="Sedlacek I."/>
            <person name="Holochova P."/>
            <person name="Kralova S."/>
            <person name="Pantucek R."/>
            <person name="Stankova E."/>
            <person name="Vrbovska V."/>
            <person name="Kristofova L."/>
            <person name="Svec P."/>
            <person name="Busse H.-J."/>
        </authorList>
    </citation>
    <scope>NUCLEOTIDE SEQUENCE [LARGE SCALE GENOMIC DNA]</scope>
    <source>
        <strain evidence="2 3">CCM 8852</strain>
    </source>
</reference>
<dbReference type="EMBL" id="QYCN01000004">
    <property type="protein sequence ID" value="RIY13015.1"/>
    <property type="molecule type" value="Genomic_DNA"/>
</dbReference>
<dbReference type="RefSeq" id="WP_119654612.1">
    <property type="nucleotide sequence ID" value="NZ_JBHUOI010000028.1"/>
</dbReference>
<accession>A0A418R6S1</accession>
<keyword evidence="1" id="KW-1133">Transmembrane helix</keyword>
<dbReference type="OrthoDB" id="9829652at2"/>
<evidence type="ECO:0000313" key="2">
    <source>
        <dbReference type="EMBL" id="RIY13015.1"/>
    </source>
</evidence>
<proteinExistence type="predicted"/>
<keyword evidence="1" id="KW-0472">Membrane</keyword>
<sequence>MTTSWKTLGKLAGVVLGLYVAGKLLLVFIVLAFVLVFCTPGWKNDQQVYLRNYTGQPMQVELTVPRSAVTVDTVWWGLAESGSAIGRAIVVKQLVIRGRPYPLKTPLLLPGTADTLLVEEAPGIVKLLGYTYFNPWADLPLWTERMSQPIPAFGRGGSIMAVRTPADSLRLQLLLAPDSTFWVATLGAGLRHSDPDESWVTQDFLKPVVSWRDHTGRQHREPFPAGEWLLKMESVQRQRGNVDFHLAHYVDYK</sequence>
<dbReference type="Proteomes" id="UP000284250">
    <property type="component" value="Unassembled WGS sequence"/>
</dbReference>
<name>A0A418R6S1_9BACT</name>